<evidence type="ECO:0000256" key="1">
    <source>
        <dbReference type="ARBA" id="ARBA00001935"/>
    </source>
</evidence>
<dbReference type="PANTHER" id="PTHR10638:SF20">
    <property type="entry name" value="AMINE OXIDASE"/>
    <property type="match status" value="1"/>
</dbReference>
<feature type="domain" description="Copper amine oxidase N2-terminal" evidence="12">
    <location>
        <begin position="83"/>
        <end position="143"/>
    </location>
</feature>
<evidence type="ECO:0000259" key="12">
    <source>
        <dbReference type="Pfam" id="PF02727"/>
    </source>
</evidence>
<dbReference type="InterPro" id="IPR015800">
    <property type="entry name" value="Cu_amine_oxidase_N2"/>
</dbReference>
<dbReference type="PRINTS" id="PR00766">
    <property type="entry name" value="CUDAOXIDASE"/>
</dbReference>
<name>A0AA40F299_9PEZI</name>
<accession>A0AA40F299</accession>
<evidence type="ECO:0000256" key="7">
    <source>
        <dbReference type="PIRSR" id="PIRSR600269-50"/>
    </source>
</evidence>
<dbReference type="EMBL" id="JAUKUD010000003">
    <property type="protein sequence ID" value="KAK0749756.1"/>
    <property type="molecule type" value="Genomic_DNA"/>
</dbReference>
<dbReference type="InterPro" id="IPR015328">
    <property type="entry name" value="DUF1965"/>
</dbReference>
<keyword evidence="15" id="KW-1185">Reference proteome</keyword>
<evidence type="ECO:0000256" key="6">
    <source>
        <dbReference type="ARBA" id="ARBA00023008"/>
    </source>
</evidence>
<proteinExistence type="inferred from homology"/>
<feature type="chain" id="PRO_5041364318" description="Amine oxidase" evidence="10">
    <location>
        <begin position="19"/>
        <end position="776"/>
    </location>
</feature>
<dbReference type="PANTHER" id="PTHR10638">
    <property type="entry name" value="COPPER AMINE OXIDASE"/>
    <property type="match status" value="1"/>
</dbReference>
<dbReference type="InterPro" id="IPR000269">
    <property type="entry name" value="Cu_amine_oxidase"/>
</dbReference>
<dbReference type="GO" id="GO:0009308">
    <property type="term" value="P:amine metabolic process"/>
    <property type="evidence" value="ECO:0007669"/>
    <property type="project" value="UniProtKB-UniRule"/>
</dbReference>
<dbReference type="FunFam" id="3.10.450.40:FF:000018">
    <property type="entry name" value="Amine oxidase"/>
    <property type="match status" value="1"/>
</dbReference>
<keyword evidence="3 9" id="KW-0479">Metal-binding</keyword>
<dbReference type="SUPFAM" id="SSF49998">
    <property type="entry name" value="Amine oxidase catalytic domain"/>
    <property type="match status" value="1"/>
</dbReference>
<evidence type="ECO:0000256" key="5">
    <source>
        <dbReference type="ARBA" id="ARBA00023002"/>
    </source>
</evidence>
<dbReference type="InterPro" id="IPR036460">
    <property type="entry name" value="Cu_amine_oxidase_C_sf"/>
</dbReference>
<dbReference type="GO" id="GO:0005886">
    <property type="term" value="C:plasma membrane"/>
    <property type="evidence" value="ECO:0007669"/>
    <property type="project" value="TreeGrafter"/>
</dbReference>
<dbReference type="Pfam" id="PF09248">
    <property type="entry name" value="DUF1965"/>
    <property type="match status" value="1"/>
</dbReference>
<gene>
    <name evidence="14" type="ORF">B0T18DRAFT_427829</name>
</gene>
<keyword evidence="4 7" id="KW-0801">TPQ</keyword>
<evidence type="ECO:0000259" key="11">
    <source>
        <dbReference type="Pfam" id="PF01179"/>
    </source>
</evidence>
<dbReference type="SUPFAM" id="SSF54416">
    <property type="entry name" value="Amine oxidase N-terminal region"/>
    <property type="match status" value="2"/>
</dbReference>
<dbReference type="AlphaFoldDB" id="A0AA40F299"/>
<dbReference type="GO" id="GO:0005507">
    <property type="term" value="F:copper ion binding"/>
    <property type="evidence" value="ECO:0007669"/>
    <property type="project" value="InterPro"/>
</dbReference>
<dbReference type="EC" id="1.4.3.-" evidence="9"/>
<feature type="active site" description="Schiff-base intermediate with substrate; via topaquinone" evidence="7">
    <location>
        <position position="484"/>
    </location>
</feature>
<evidence type="ECO:0000256" key="10">
    <source>
        <dbReference type="SAM" id="SignalP"/>
    </source>
</evidence>
<dbReference type="GO" id="GO:0048038">
    <property type="term" value="F:quinone binding"/>
    <property type="evidence" value="ECO:0007669"/>
    <property type="project" value="InterPro"/>
</dbReference>
<organism evidence="14 15">
    <name type="scientific">Schizothecium vesticola</name>
    <dbReference type="NCBI Taxonomy" id="314040"/>
    <lineage>
        <taxon>Eukaryota</taxon>
        <taxon>Fungi</taxon>
        <taxon>Dikarya</taxon>
        <taxon>Ascomycota</taxon>
        <taxon>Pezizomycotina</taxon>
        <taxon>Sordariomycetes</taxon>
        <taxon>Sordariomycetidae</taxon>
        <taxon>Sordariales</taxon>
        <taxon>Schizotheciaceae</taxon>
        <taxon>Schizothecium</taxon>
    </lineage>
</organism>
<comment type="caution">
    <text evidence="14">The sequence shown here is derived from an EMBL/GenBank/DDBJ whole genome shotgun (WGS) entry which is preliminary data.</text>
</comment>
<evidence type="ECO:0000313" key="14">
    <source>
        <dbReference type="EMBL" id="KAK0749756.1"/>
    </source>
</evidence>
<dbReference type="Gene3D" id="3.10.450.40">
    <property type="match status" value="2"/>
</dbReference>
<evidence type="ECO:0000256" key="2">
    <source>
        <dbReference type="ARBA" id="ARBA00007983"/>
    </source>
</evidence>
<evidence type="ECO:0000256" key="9">
    <source>
        <dbReference type="RuleBase" id="RU000672"/>
    </source>
</evidence>
<comment type="cofactor">
    <cofactor evidence="1">
        <name>Cu cation</name>
        <dbReference type="ChEBI" id="CHEBI:23378"/>
    </cofactor>
</comment>
<evidence type="ECO:0000256" key="8">
    <source>
        <dbReference type="PIRSR" id="PIRSR600269-51"/>
    </source>
</evidence>
<dbReference type="InterPro" id="IPR016182">
    <property type="entry name" value="Cu_amine_oxidase_N-reg"/>
</dbReference>
<evidence type="ECO:0000256" key="3">
    <source>
        <dbReference type="ARBA" id="ARBA00022723"/>
    </source>
</evidence>
<dbReference type="InterPro" id="IPR015798">
    <property type="entry name" value="Cu_amine_oxidase_C"/>
</dbReference>
<evidence type="ECO:0000256" key="4">
    <source>
        <dbReference type="ARBA" id="ARBA00022772"/>
    </source>
</evidence>
<sequence>MVVQSLLVAILAAIPTLARPDANFWKRVVDARDTGTTCDIYADPPKTKAPKSNVWSQITTEDVKAVWDLVHAPATGLNLTNPDNATLTDNYVYFIDTLSTNKTAVLPYIDGEGPSPSKYARVVIFEGGKEEPVSQEYMVGPLPVDKETKVEKLDYIFNGGKGGAVPFNGRAFDGKRSSATTPLLTKVMGDVADITIALFDGAYLGPTHNGTNITAADTTPVSIDGSTAYRTIMFRYPGLASYMLPIDFYVIMDVTGTDASKYFLRGYVTNERFFATAAELRAAYDAGEIINEFPQTRDSTWALLDIQKEMGKRDLEERLAPQSIELGGKRYRLDTEQQYVEYMGWSFYMAFTRTLGLMFYDIRFKGERILYELSMQEAAAQYGGFQPKAANTVYHDTYYAIGTYAATLVEGFDCPYGASMLNISYPQGRGSSVHPQGLCLYEADSGFPVARHRTSGSSTYGFTRLGSVKGSALHVRTILTIGNYDYMFNYAFHVDGSIEVEVRASGYLQSSPYYKNQTRFGPRVSQGTQGSLHDHILTFKADFDLLGQKNSLEVTDLKVVNQSHPWFPEFGTFEQMELQTSTMKTEQQFNWAANGQSMYCVVSEKENAWGTKRGYRIIPGRSNIHLSIPNSPFTKKNSEFLKSHLAVTKVHDTEPYANSWQNVNMPAAPQQDFAKFFDGEDIENEDLALWFNLGMHHFTRSEDVPVTLYSEAVSSITFAPQNFFDRAQEGDLQNRRWIVSNTTSGKLEYEDYGVPLASCKVELEEPVDKILPWVTL</sequence>
<comment type="similarity">
    <text evidence="2 9">Belongs to the copper/topaquinone oxidase family.</text>
</comment>
<dbReference type="Gene3D" id="2.70.98.20">
    <property type="entry name" value="Copper amine oxidase, catalytic domain"/>
    <property type="match status" value="1"/>
</dbReference>
<feature type="modified residue" description="2',4',5'-topaquinone" evidence="8">
    <location>
        <position position="484"/>
    </location>
</feature>
<dbReference type="GO" id="GO:0008131">
    <property type="term" value="F:primary methylamine oxidase activity"/>
    <property type="evidence" value="ECO:0007669"/>
    <property type="project" value="InterPro"/>
</dbReference>
<comment type="PTM">
    <text evidence="8 9">Topaquinone (TPQ) is generated by copper-dependent autoxidation of a specific tyrosyl residue.</text>
</comment>
<evidence type="ECO:0000313" key="15">
    <source>
        <dbReference type="Proteomes" id="UP001172155"/>
    </source>
</evidence>
<keyword evidence="6 9" id="KW-0186">Copper</keyword>
<feature type="domain" description="DUF1965" evidence="13">
    <location>
        <begin position="243"/>
        <end position="305"/>
    </location>
</feature>
<feature type="signal peptide" evidence="10">
    <location>
        <begin position="1"/>
        <end position="18"/>
    </location>
</feature>
<dbReference type="Proteomes" id="UP001172155">
    <property type="component" value="Unassembled WGS sequence"/>
</dbReference>
<evidence type="ECO:0000259" key="13">
    <source>
        <dbReference type="Pfam" id="PF09248"/>
    </source>
</evidence>
<feature type="domain" description="Copper amine oxidase catalytic" evidence="11">
    <location>
        <begin position="322"/>
        <end position="727"/>
    </location>
</feature>
<keyword evidence="5 9" id="KW-0560">Oxidoreductase</keyword>
<comment type="cofactor">
    <cofactor evidence="9">
        <name>Cu cation</name>
        <dbReference type="ChEBI" id="CHEBI:23378"/>
    </cofactor>
    <text evidence="9">Contains 1 topaquinone per subunit.</text>
</comment>
<keyword evidence="10" id="KW-0732">Signal</keyword>
<dbReference type="Pfam" id="PF02727">
    <property type="entry name" value="Cu_amine_oxidN2"/>
    <property type="match status" value="1"/>
</dbReference>
<feature type="active site" description="Proton acceptor" evidence="7">
    <location>
        <position position="396"/>
    </location>
</feature>
<reference evidence="14" key="1">
    <citation type="submission" date="2023-06" db="EMBL/GenBank/DDBJ databases">
        <title>Genome-scale phylogeny and comparative genomics of the fungal order Sordariales.</title>
        <authorList>
            <consortium name="Lawrence Berkeley National Laboratory"/>
            <person name="Hensen N."/>
            <person name="Bonometti L."/>
            <person name="Westerberg I."/>
            <person name="Brannstrom I.O."/>
            <person name="Guillou S."/>
            <person name="Cros-Aarteil S."/>
            <person name="Calhoun S."/>
            <person name="Haridas S."/>
            <person name="Kuo A."/>
            <person name="Mondo S."/>
            <person name="Pangilinan J."/>
            <person name="Riley R."/>
            <person name="LaButti K."/>
            <person name="Andreopoulos B."/>
            <person name="Lipzen A."/>
            <person name="Chen C."/>
            <person name="Yanf M."/>
            <person name="Daum C."/>
            <person name="Ng V."/>
            <person name="Clum A."/>
            <person name="Steindorff A."/>
            <person name="Ohm R."/>
            <person name="Martin F."/>
            <person name="Silar P."/>
            <person name="Natvig D."/>
            <person name="Lalanne C."/>
            <person name="Gautier V."/>
            <person name="Ament-velasquez S.L."/>
            <person name="Kruys A."/>
            <person name="Hutchinson M.I."/>
            <person name="Powell A.J."/>
            <person name="Barry K."/>
            <person name="Miller A.N."/>
            <person name="Grigoriev I.V."/>
            <person name="Debuchy R."/>
            <person name="Gladieux P."/>
            <person name="Thoren M.H."/>
            <person name="Johannesson H."/>
        </authorList>
    </citation>
    <scope>NUCLEOTIDE SEQUENCE</scope>
    <source>
        <strain evidence="14">SMH3187-1</strain>
    </source>
</reference>
<protein>
    <recommendedName>
        <fullName evidence="9">Amine oxidase</fullName>
        <ecNumber evidence="9">1.4.3.-</ecNumber>
    </recommendedName>
</protein>
<dbReference type="Pfam" id="PF01179">
    <property type="entry name" value="Cu_amine_oxid"/>
    <property type="match status" value="1"/>
</dbReference>